<dbReference type="Ensembl" id="ENSONIT00000048011.1">
    <property type="protein sequence ID" value="ENSONIP00000031198.1"/>
    <property type="gene ID" value="ENSONIG00000027640.1"/>
</dbReference>
<dbReference type="Proteomes" id="UP000005207">
    <property type="component" value="Linkage group LG15"/>
</dbReference>
<dbReference type="AlphaFoldDB" id="A0A669B643"/>
<sequence length="611" mass="69711">MADANHPGKRYTVAEILAMLQDSETVADITVVPESEMHAHDTDCDSDQSDDEATGDHNRLPSRILKGEGFLPNSDMQLPNPPDDDPGCSSSVSQTETRKVSGTNEKVTSQIVGPMLHKTKNQDRKFKKIKIAAKAPAQANKKYQIPRYVPKEHDPGFTSDDPVDIFLTFYPKSLRDVTLEMSNLYAEQKGKTLNLTEDELLTFYGILLISGYNTVPRRRLLWSDDCDVSNNAVKDAMRRNRFDEIMSSVHLVDNMKITADPFFKVRPLFKHLNDINNAIPIAEHVAVDEMMIEYFGRHGCKQFIRGKPIRFGYKIWSLASSSGFVHQMEPYVGSHTHLVETGLGQGPSVVLGLAEKAEVPPGVKFYHDNLFTTLSLVDEMTLRGYGSCGTMRQTQLHNVPFTAPQTFKKTPRGDAEYLVEAEKLIVRWNDNSVVTVVSNMEREFTETEAKRWNKQKRTMDKVRQPKCIQDYNTHMGGVDLHDQFVSRYRVNIRSKKWWWPCFRWALNSAMVNSWCYYRSWKSGEKDLLSFQRLVAQTLLLRHGTKPSRQGRRSSMAVAITDATRFDNLNHWPCNTGSRYKRCKNCGGRTSFACGKCDVPLHVECFKKYHTE</sequence>
<dbReference type="InParanoid" id="A0A669B643"/>
<dbReference type="PANTHER" id="PTHR47055">
    <property type="entry name" value="DDE_TNP_1_7 DOMAIN-CONTAINING PROTEIN"/>
    <property type="match status" value="1"/>
</dbReference>
<dbReference type="OMA" id="KHVNITQ"/>
<dbReference type="PANTHER" id="PTHR47055:SF3">
    <property type="entry name" value="PHORBOL-ESTER_DAG-TYPE DOMAIN-CONTAINING PROTEIN"/>
    <property type="match status" value="1"/>
</dbReference>
<evidence type="ECO:0000313" key="3">
    <source>
        <dbReference type="Ensembl" id="ENSONIP00000031198.1"/>
    </source>
</evidence>
<dbReference type="KEGG" id="onl:109194726"/>
<feature type="region of interest" description="Disordered" evidence="1">
    <location>
        <begin position="37"/>
        <end position="103"/>
    </location>
</feature>
<reference evidence="3" key="3">
    <citation type="submission" date="2025-09" db="UniProtKB">
        <authorList>
            <consortium name="Ensembl"/>
        </authorList>
    </citation>
    <scope>IDENTIFICATION</scope>
</reference>
<dbReference type="GeneID" id="109194726"/>
<dbReference type="OrthoDB" id="123207at2759"/>
<evidence type="ECO:0000313" key="4">
    <source>
        <dbReference type="Proteomes" id="UP000005207"/>
    </source>
</evidence>
<feature type="compositionally biased region" description="Acidic residues" evidence="1">
    <location>
        <begin position="44"/>
        <end position="53"/>
    </location>
</feature>
<dbReference type="RefSeq" id="XP_019201014.1">
    <property type="nucleotide sequence ID" value="XM_019345469.2"/>
</dbReference>
<accession>A0A669B643</accession>
<dbReference type="InterPro" id="IPR052638">
    <property type="entry name" value="PiggyBac_TE-derived"/>
</dbReference>
<evidence type="ECO:0000259" key="2">
    <source>
        <dbReference type="Pfam" id="PF13843"/>
    </source>
</evidence>
<reference evidence="4" key="1">
    <citation type="submission" date="2012-01" db="EMBL/GenBank/DDBJ databases">
        <title>The Genome Sequence of Oreochromis niloticus (Nile Tilapia).</title>
        <authorList>
            <consortium name="Broad Institute Genome Assembly Team"/>
            <consortium name="Broad Institute Sequencing Platform"/>
            <person name="Di Palma F."/>
            <person name="Johnson J."/>
            <person name="Lander E.S."/>
            <person name="Lindblad-Toh K."/>
        </authorList>
    </citation>
    <scope>NUCLEOTIDE SEQUENCE [LARGE SCALE GENOMIC DNA]</scope>
</reference>
<dbReference type="Pfam" id="PF13843">
    <property type="entry name" value="DDE_Tnp_1_7"/>
    <property type="match status" value="1"/>
</dbReference>
<keyword evidence="4" id="KW-1185">Reference proteome</keyword>
<proteinExistence type="predicted"/>
<dbReference type="InterPro" id="IPR029526">
    <property type="entry name" value="PGBD"/>
</dbReference>
<dbReference type="GeneTree" id="ENSGT00940000166543"/>
<evidence type="ECO:0000256" key="1">
    <source>
        <dbReference type="SAM" id="MobiDB-lite"/>
    </source>
</evidence>
<dbReference type="GO" id="GO:0043565">
    <property type="term" value="F:sequence-specific DNA binding"/>
    <property type="evidence" value="ECO:0007669"/>
    <property type="project" value="TreeGrafter"/>
</dbReference>
<reference evidence="3" key="2">
    <citation type="submission" date="2025-08" db="UniProtKB">
        <authorList>
            <consortium name="Ensembl"/>
        </authorList>
    </citation>
    <scope>IDENTIFICATION</scope>
</reference>
<feature type="domain" description="PiggyBac transposable element-derived protein" evidence="2">
    <location>
        <begin position="161"/>
        <end position="514"/>
    </location>
</feature>
<protein>
    <submittedName>
        <fullName evidence="3">PiggyBac transposable element-derived protein 3-like</fullName>
    </submittedName>
</protein>
<name>A0A669B643_ORENI</name>
<gene>
    <name evidence="3" type="primary">LOC109194726</name>
</gene>
<organism evidence="3 4">
    <name type="scientific">Oreochromis niloticus</name>
    <name type="common">Nile tilapia</name>
    <name type="synonym">Tilapia nilotica</name>
    <dbReference type="NCBI Taxonomy" id="8128"/>
    <lineage>
        <taxon>Eukaryota</taxon>
        <taxon>Metazoa</taxon>
        <taxon>Chordata</taxon>
        <taxon>Craniata</taxon>
        <taxon>Vertebrata</taxon>
        <taxon>Euteleostomi</taxon>
        <taxon>Actinopterygii</taxon>
        <taxon>Neopterygii</taxon>
        <taxon>Teleostei</taxon>
        <taxon>Neoteleostei</taxon>
        <taxon>Acanthomorphata</taxon>
        <taxon>Ovalentaria</taxon>
        <taxon>Cichlomorphae</taxon>
        <taxon>Cichliformes</taxon>
        <taxon>Cichlidae</taxon>
        <taxon>African cichlids</taxon>
        <taxon>Pseudocrenilabrinae</taxon>
        <taxon>Oreochromini</taxon>
        <taxon>Oreochromis</taxon>
    </lineage>
</organism>
<feature type="compositionally biased region" description="Polar residues" evidence="1">
    <location>
        <begin position="88"/>
        <end position="103"/>
    </location>
</feature>